<feature type="transmembrane region" description="Helical" evidence="2">
    <location>
        <begin position="331"/>
        <end position="350"/>
    </location>
</feature>
<dbReference type="GO" id="GO:0016020">
    <property type="term" value="C:membrane"/>
    <property type="evidence" value="ECO:0007669"/>
    <property type="project" value="TreeGrafter"/>
</dbReference>
<reference evidence="4" key="2">
    <citation type="journal article" date="2017" name="Nat. Plants">
        <title>The Aegilops tauschii genome reveals multiple impacts of transposons.</title>
        <authorList>
            <person name="Zhao G."/>
            <person name="Zou C."/>
            <person name="Li K."/>
            <person name="Wang K."/>
            <person name="Li T."/>
            <person name="Gao L."/>
            <person name="Zhang X."/>
            <person name="Wang H."/>
            <person name="Yang Z."/>
            <person name="Liu X."/>
            <person name="Jiang W."/>
            <person name="Mao L."/>
            <person name="Kong X."/>
            <person name="Jiao Y."/>
            <person name="Jia J."/>
        </authorList>
    </citation>
    <scope>NUCLEOTIDE SEQUENCE [LARGE SCALE GENOMIC DNA]</scope>
    <source>
        <strain evidence="4">cv. AL8/78</strain>
    </source>
</reference>
<feature type="region of interest" description="Disordered" evidence="1">
    <location>
        <begin position="1"/>
        <end position="48"/>
    </location>
</feature>
<reference evidence="3" key="4">
    <citation type="submission" date="2019-03" db="UniProtKB">
        <authorList>
            <consortium name="EnsemblPlants"/>
        </authorList>
    </citation>
    <scope>IDENTIFICATION</scope>
</reference>
<accession>A0A453E2K3</accession>
<dbReference type="PANTHER" id="PTHR12242:SF9">
    <property type="entry name" value="OS01G0171800 PROTEIN"/>
    <property type="match status" value="1"/>
</dbReference>
<evidence type="ECO:0000313" key="4">
    <source>
        <dbReference type="Proteomes" id="UP000015105"/>
    </source>
</evidence>
<reference evidence="3" key="3">
    <citation type="journal article" date="2017" name="Nature">
        <title>Genome sequence of the progenitor of the wheat D genome Aegilops tauschii.</title>
        <authorList>
            <person name="Luo M.C."/>
            <person name="Gu Y.Q."/>
            <person name="Puiu D."/>
            <person name="Wang H."/>
            <person name="Twardziok S.O."/>
            <person name="Deal K.R."/>
            <person name="Huo N."/>
            <person name="Zhu T."/>
            <person name="Wang L."/>
            <person name="Wang Y."/>
            <person name="McGuire P.E."/>
            <person name="Liu S."/>
            <person name="Long H."/>
            <person name="Ramasamy R.K."/>
            <person name="Rodriguez J.C."/>
            <person name="Van S.L."/>
            <person name="Yuan L."/>
            <person name="Wang Z."/>
            <person name="Xia Z."/>
            <person name="Xiao L."/>
            <person name="Anderson O.D."/>
            <person name="Ouyang S."/>
            <person name="Liang Y."/>
            <person name="Zimin A.V."/>
            <person name="Pertea G."/>
            <person name="Qi P."/>
            <person name="Bennetzen J.L."/>
            <person name="Dai X."/>
            <person name="Dawson M.W."/>
            <person name="Muller H.G."/>
            <person name="Kugler K."/>
            <person name="Rivarola-Duarte L."/>
            <person name="Spannagl M."/>
            <person name="Mayer K.F.X."/>
            <person name="Lu F.H."/>
            <person name="Bevan M.W."/>
            <person name="Leroy P."/>
            <person name="Li P."/>
            <person name="You F.M."/>
            <person name="Sun Q."/>
            <person name="Liu Z."/>
            <person name="Lyons E."/>
            <person name="Wicker T."/>
            <person name="Salzberg S.L."/>
            <person name="Devos K.M."/>
            <person name="Dvorak J."/>
        </authorList>
    </citation>
    <scope>NUCLEOTIDE SEQUENCE [LARGE SCALE GENOMIC DNA]</scope>
    <source>
        <strain evidence="3">cv. AL8/78</strain>
    </source>
</reference>
<reference evidence="3" key="5">
    <citation type="journal article" date="2021" name="G3 (Bethesda)">
        <title>Aegilops tauschii genome assembly Aet v5.0 features greater sequence contiguity and improved annotation.</title>
        <authorList>
            <person name="Wang L."/>
            <person name="Zhu T."/>
            <person name="Rodriguez J.C."/>
            <person name="Deal K.R."/>
            <person name="Dubcovsky J."/>
            <person name="McGuire P.E."/>
            <person name="Lux T."/>
            <person name="Spannagl M."/>
            <person name="Mayer K.F.X."/>
            <person name="Baldrich P."/>
            <person name="Meyers B.C."/>
            <person name="Huo N."/>
            <person name="Gu Y.Q."/>
            <person name="Zhou H."/>
            <person name="Devos K.M."/>
            <person name="Bennetzen J.L."/>
            <person name="Unver T."/>
            <person name="Budak H."/>
            <person name="Gulick P.J."/>
            <person name="Galiba G."/>
            <person name="Kalapos B."/>
            <person name="Nelson D.R."/>
            <person name="Li P."/>
            <person name="You F.M."/>
            <person name="Luo M.C."/>
            <person name="Dvorak J."/>
        </authorList>
    </citation>
    <scope>NUCLEOTIDE SEQUENCE [LARGE SCALE GENOMIC DNA]</scope>
    <source>
        <strain evidence="3">cv. AL8/78</strain>
    </source>
</reference>
<name>A0A453E2K3_AEGTS</name>
<sequence>SEGEAEMSPGPPHRHHRGAPWNQTPDTWLPTAGLPLCSLPPTPTAADSCLWPRASEVRLVDGTPVHDSRPPDASGDPSLRPRRRRPERETGARRQSGGAGEIGRRELGEGGANHSSSRRRGGARCVRVCTALQSAMVMDTTDPGYWLNWRFLLCATWVYSCMALACYLIWKYEGPSSPAGNEEGVDREEARPKIGPGVVYLEDCWKPCLEEIHPAWLLAFRLVSFLFMASVLVSDVIVDGWTVFLYYTQWTFLLVTLYFGLGSVLSIYGCYRYACKTDKSDGDHGSYIIAPTGESTYDDSIKRSCFNKTHDGREIAGFWGYLFQIMFQTNAGAVMLTDMVFWFILYPFLARNQYQMNFLLIGTHSLNALFIIGDTALNSLRFPWFRISYFMLWTGLFVSVQWIIHANVSIWWPYPFLDLTYPRAPVWYLVVALLHFPCYGLFALVLRIKKSLLESWFPHSYTYVK</sequence>
<feature type="compositionally biased region" description="Basic and acidic residues" evidence="1">
    <location>
        <begin position="61"/>
        <end position="70"/>
    </location>
</feature>
<organism evidence="3 4">
    <name type="scientific">Aegilops tauschii subsp. strangulata</name>
    <name type="common">Goatgrass</name>
    <dbReference type="NCBI Taxonomy" id="200361"/>
    <lineage>
        <taxon>Eukaryota</taxon>
        <taxon>Viridiplantae</taxon>
        <taxon>Streptophyta</taxon>
        <taxon>Embryophyta</taxon>
        <taxon>Tracheophyta</taxon>
        <taxon>Spermatophyta</taxon>
        <taxon>Magnoliopsida</taxon>
        <taxon>Liliopsida</taxon>
        <taxon>Poales</taxon>
        <taxon>Poaceae</taxon>
        <taxon>BOP clade</taxon>
        <taxon>Pooideae</taxon>
        <taxon>Triticodae</taxon>
        <taxon>Triticeae</taxon>
        <taxon>Triticinae</taxon>
        <taxon>Aegilops</taxon>
    </lineage>
</organism>
<evidence type="ECO:0000313" key="3">
    <source>
        <dbReference type="EnsemblPlants" id="AET3Gv20197700.2"/>
    </source>
</evidence>
<feature type="transmembrane region" description="Helical" evidence="2">
    <location>
        <begin position="250"/>
        <end position="271"/>
    </location>
</feature>
<evidence type="ECO:0000256" key="2">
    <source>
        <dbReference type="SAM" id="Phobius"/>
    </source>
</evidence>
<feature type="transmembrane region" description="Helical" evidence="2">
    <location>
        <begin position="215"/>
        <end position="238"/>
    </location>
</feature>
<proteinExistence type="predicted"/>
<reference evidence="4" key="1">
    <citation type="journal article" date="2014" name="Science">
        <title>Ancient hybridizations among the ancestral genomes of bread wheat.</title>
        <authorList>
            <consortium name="International Wheat Genome Sequencing Consortium,"/>
            <person name="Marcussen T."/>
            <person name="Sandve S.R."/>
            <person name="Heier L."/>
            <person name="Spannagl M."/>
            <person name="Pfeifer M."/>
            <person name="Jakobsen K.S."/>
            <person name="Wulff B.B."/>
            <person name="Steuernagel B."/>
            <person name="Mayer K.F."/>
            <person name="Olsen O.A."/>
        </authorList>
    </citation>
    <scope>NUCLEOTIDE SEQUENCE [LARGE SCALE GENOMIC DNA]</scope>
    <source>
        <strain evidence="4">cv. AL8/78</strain>
    </source>
</reference>
<feature type="region of interest" description="Disordered" evidence="1">
    <location>
        <begin position="61"/>
        <end position="119"/>
    </location>
</feature>
<feature type="transmembrane region" description="Helical" evidence="2">
    <location>
        <begin position="356"/>
        <end position="377"/>
    </location>
</feature>
<dbReference type="PANTHER" id="PTHR12242">
    <property type="entry name" value="OS02G0130600 PROTEIN-RELATED"/>
    <property type="match status" value="1"/>
</dbReference>
<evidence type="ECO:0000256" key="1">
    <source>
        <dbReference type="SAM" id="MobiDB-lite"/>
    </source>
</evidence>
<feature type="transmembrane region" description="Helical" evidence="2">
    <location>
        <begin position="149"/>
        <end position="170"/>
    </location>
</feature>
<feature type="transmembrane region" description="Helical" evidence="2">
    <location>
        <begin position="389"/>
        <end position="414"/>
    </location>
</feature>
<feature type="transmembrane region" description="Helical" evidence="2">
    <location>
        <begin position="426"/>
        <end position="446"/>
    </location>
</feature>
<keyword evidence="2" id="KW-1133">Transmembrane helix</keyword>
<keyword evidence="2" id="KW-0812">Transmembrane</keyword>
<keyword evidence="2" id="KW-0472">Membrane</keyword>
<dbReference type="Proteomes" id="UP000015105">
    <property type="component" value="Chromosome 3D"/>
</dbReference>
<dbReference type="EnsemblPlants" id="AET3Gv20197700.2">
    <property type="protein sequence ID" value="AET3Gv20197700.2"/>
    <property type="gene ID" value="AET3Gv20197700"/>
</dbReference>
<dbReference type="Gramene" id="AET3Gv20197700.2">
    <property type="protein sequence ID" value="AET3Gv20197700.2"/>
    <property type="gene ID" value="AET3Gv20197700"/>
</dbReference>
<dbReference type="AlphaFoldDB" id="A0A453E2K3"/>
<protein>
    <submittedName>
        <fullName evidence="3">Uncharacterized protein</fullName>
    </submittedName>
</protein>
<keyword evidence="4" id="KW-1185">Reference proteome</keyword>